<dbReference type="STRING" id="749551.HMPREF9555_00696"/>
<name>E7N145_9FIRM</name>
<dbReference type="HOGENOM" id="CLU_3239464_0_0_9"/>
<organism evidence="1 2">
    <name type="scientific">Selenomonas artemidis F0399</name>
    <dbReference type="NCBI Taxonomy" id="749551"/>
    <lineage>
        <taxon>Bacteria</taxon>
        <taxon>Bacillati</taxon>
        <taxon>Bacillota</taxon>
        <taxon>Negativicutes</taxon>
        <taxon>Selenomonadales</taxon>
        <taxon>Selenomonadaceae</taxon>
        <taxon>Selenomonas</taxon>
    </lineage>
</organism>
<accession>E7N145</accession>
<reference evidence="1 2" key="1">
    <citation type="submission" date="2010-08" db="EMBL/GenBank/DDBJ databases">
        <authorList>
            <person name="Weinstock G."/>
            <person name="Sodergren E."/>
            <person name="Clifton S."/>
            <person name="Fulton L."/>
            <person name="Fulton B."/>
            <person name="Courtney L."/>
            <person name="Fronick C."/>
            <person name="Harrison M."/>
            <person name="Strong C."/>
            <person name="Farmer C."/>
            <person name="Delahaunty K."/>
            <person name="Markovic C."/>
            <person name="Hall O."/>
            <person name="Minx P."/>
            <person name="Tomlinson C."/>
            <person name="Mitreva M."/>
            <person name="Hou S."/>
            <person name="Chen J."/>
            <person name="Wollam A."/>
            <person name="Pepin K.H."/>
            <person name="Johnson M."/>
            <person name="Bhonagiri V."/>
            <person name="Zhang X."/>
            <person name="Suruliraj S."/>
            <person name="Warren W."/>
            <person name="Chinwalla A."/>
            <person name="Mardis E.R."/>
            <person name="Wilson R.K."/>
        </authorList>
    </citation>
    <scope>NUCLEOTIDE SEQUENCE [LARGE SCALE GENOMIC DNA]</scope>
    <source>
        <strain evidence="1 2">F0399</strain>
    </source>
</reference>
<gene>
    <name evidence="1" type="ORF">HMPREF9555_00696</name>
</gene>
<keyword evidence="2" id="KW-1185">Reference proteome</keyword>
<comment type="caution">
    <text evidence="1">The sequence shown here is derived from an EMBL/GenBank/DDBJ whole genome shotgun (WGS) entry which is preliminary data.</text>
</comment>
<dbReference type="RefSeq" id="WP_009349374.1">
    <property type="nucleotide sequence ID" value="NZ_GL638132.1"/>
</dbReference>
<evidence type="ECO:0000313" key="1">
    <source>
        <dbReference type="EMBL" id="EFW30066.1"/>
    </source>
</evidence>
<proteinExistence type="predicted"/>
<dbReference type="AlphaFoldDB" id="E7N145"/>
<evidence type="ECO:0000313" key="2">
    <source>
        <dbReference type="Proteomes" id="UP000004633"/>
    </source>
</evidence>
<protein>
    <submittedName>
        <fullName evidence="1">Uncharacterized protein</fullName>
    </submittedName>
</protein>
<dbReference type="EMBL" id="AECV01000009">
    <property type="protein sequence ID" value="EFW30066.1"/>
    <property type="molecule type" value="Genomic_DNA"/>
</dbReference>
<sequence length="43" mass="5161">MQDLQEQIDAQAREIVEREKTHRMSTGDPEGIEYKYKFMLLTM</sequence>
<dbReference type="Proteomes" id="UP000004633">
    <property type="component" value="Unassembled WGS sequence"/>
</dbReference>